<reference evidence="1 2" key="1">
    <citation type="submission" date="2015-11" db="EMBL/GenBank/DDBJ databases">
        <title>Genomic analysis of 38 Legionella species identifies large and diverse effector repertoires.</title>
        <authorList>
            <person name="Burstein D."/>
            <person name="Amaro F."/>
            <person name="Zusman T."/>
            <person name="Lifshitz Z."/>
            <person name="Cohen O."/>
            <person name="Gilbert J.A."/>
            <person name="Pupko T."/>
            <person name="Shuman H.A."/>
            <person name="Segal G."/>
        </authorList>
    </citation>
    <scope>NUCLEOTIDE SEQUENCE [LARGE SCALE GENOMIC DNA]</scope>
    <source>
        <strain evidence="1 2">BL-540</strain>
    </source>
</reference>
<accession>A0A0W0VE37</accession>
<dbReference type="AlphaFoldDB" id="A0A0W0VE37"/>
<evidence type="ECO:0000313" key="2">
    <source>
        <dbReference type="Proteomes" id="UP000055035"/>
    </source>
</evidence>
<proteinExistence type="predicted"/>
<evidence type="ECO:0000313" key="1">
    <source>
        <dbReference type="EMBL" id="KTD18328.1"/>
    </source>
</evidence>
<dbReference type="Proteomes" id="UP000055035">
    <property type="component" value="Unassembled WGS sequence"/>
</dbReference>
<dbReference type="PATRIC" id="fig|456.5.peg.2826"/>
<keyword evidence="2" id="KW-1185">Reference proteome</keyword>
<dbReference type="GO" id="GO:0004849">
    <property type="term" value="F:uridine kinase activity"/>
    <property type="evidence" value="ECO:0007669"/>
    <property type="project" value="UniProtKB-EC"/>
</dbReference>
<name>A0A0W0VE37_9GAMM</name>
<dbReference type="EC" id="2.7.1.48" evidence="1"/>
<gene>
    <name evidence="1" type="ORF">Ljor_2634</name>
</gene>
<keyword evidence="1" id="KW-0418">Kinase</keyword>
<keyword evidence="1" id="KW-0808">Transferase</keyword>
<dbReference type="EMBL" id="LNYJ01000011">
    <property type="protein sequence ID" value="KTD18328.1"/>
    <property type="molecule type" value="Genomic_DNA"/>
</dbReference>
<organism evidence="1 2">
    <name type="scientific">Legionella jordanis</name>
    <dbReference type="NCBI Taxonomy" id="456"/>
    <lineage>
        <taxon>Bacteria</taxon>
        <taxon>Pseudomonadati</taxon>
        <taxon>Pseudomonadota</taxon>
        <taxon>Gammaproteobacteria</taxon>
        <taxon>Legionellales</taxon>
        <taxon>Legionellaceae</taxon>
        <taxon>Legionella</taxon>
    </lineage>
</organism>
<protein>
    <submittedName>
        <fullName evidence="1">Uridine kinase</fullName>
        <ecNumber evidence="1">2.7.1.48</ecNumber>
    </submittedName>
</protein>
<sequence>MLISWDDFDEILKAPLDYVEWYKRGQEYSQSEYDKLTYVLAELKTQNEVTHPVNQ</sequence>
<comment type="caution">
    <text evidence="1">The sequence shown here is derived from an EMBL/GenBank/DDBJ whole genome shotgun (WGS) entry which is preliminary data.</text>
</comment>
<dbReference type="STRING" id="456.Ljor_2634"/>